<dbReference type="Gene3D" id="3.10.350.10">
    <property type="entry name" value="LysM domain"/>
    <property type="match status" value="1"/>
</dbReference>
<evidence type="ECO:0000313" key="4">
    <source>
        <dbReference type="Proteomes" id="UP000254337"/>
    </source>
</evidence>
<keyword evidence="4" id="KW-1185">Reference proteome</keyword>
<feature type="domain" description="LysM" evidence="2">
    <location>
        <begin position="103"/>
        <end position="154"/>
    </location>
</feature>
<gene>
    <name evidence="3" type="ORF">DKB62_09795</name>
</gene>
<dbReference type="InterPro" id="IPR036779">
    <property type="entry name" value="LysM_dom_sf"/>
</dbReference>
<evidence type="ECO:0000313" key="3">
    <source>
        <dbReference type="EMBL" id="AXL21832.1"/>
    </source>
</evidence>
<evidence type="ECO:0000259" key="2">
    <source>
        <dbReference type="PROSITE" id="PS51782"/>
    </source>
</evidence>
<dbReference type="SUPFAM" id="SSF54106">
    <property type="entry name" value="LysM domain"/>
    <property type="match status" value="1"/>
</dbReference>
<protein>
    <submittedName>
        <fullName evidence="3">LysM peptidoglycan-binding domain-containing protein</fullName>
    </submittedName>
</protein>
<evidence type="ECO:0000256" key="1">
    <source>
        <dbReference type="SAM" id="MobiDB-lite"/>
    </source>
</evidence>
<dbReference type="AlphaFoldDB" id="A0A346B139"/>
<dbReference type="Proteomes" id="UP000254337">
    <property type="component" value="Chromosome"/>
</dbReference>
<dbReference type="SMART" id="SM00257">
    <property type="entry name" value="LysM"/>
    <property type="match status" value="1"/>
</dbReference>
<dbReference type="Pfam" id="PF01476">
    <property type="entry name" value="LysM"/>
    <property type="match status" value="1"/>
</dbReference>
<dbReference type="EMBL" id="CP029462">
    <property type="protein sequence ID" value="AXL21832.1"/>
    <property type="molecule type" value="Genomic_DNA"/>
</dbReference>
<accession>A0A346B139</accession>
<dbReference type="OrthoDB" id="1625262at2"/>
<dbReference type="CDD" id="cd00118">
    <property type="entry name" value="LysM"/>
    <property type="match status" value="1"/>
</dbReference>
<feature type="region of interest" description="Disordered" evidence="1">
    <location>
        <begin position="1"/>
        <end position="25"/>
    </location>
</feature>
<sequence>MAAAGKREQGTQGRGRRPQAAAFANLGHGVGYAANRQRRREGRSMKTHERHDWQGITCHDAASYQQVKPVSWKKRMAVTLAATLAVGMLAGWAATQQVTTPPAVYTVQAGDTLWSIAERFATEDVDLREAYWQIMQDNGLNTDGVIQPGQQLVIYRY</sequence>
<reference evidence="3 4" key="1">
    <citation type="submission" date="2018-05" db="EMBL/GenBank/DDBJ databases">
        <title>Complete genome sequence of Megasphaera sp. AJH120T, isolated from the ceca of a chicken.</title>
        <authorList>
            <person name="Maki J."/>
            <person name="Looft T."/>
        </authorList>
    </citation>
    <scope>NUCLEOTIDE SEQUENCE [LARGE SCALE GENOMIC DNA]</scope>
    <source>
        <strain evidence="3 4">AJH120</strain>
    </source>
</reference>
<name>A0A346B139_9FIRM</name>
<dbReference type="PROSITE" id="PS51782">
    <property type="entry name" value="LYSM"/>
    <property type="match status" value="1"/>
</dbReference>
<dbReference type="InterPro" id="IPR018392">
    <property type="entry name" value="LysM"/>
</dbReference>
<proteinExistence type="predicted"/>
<organism evidence="3 4">
    <name type="scientific">Megasphaera stantonii</name>
    <dbReference type="NCBI Taxonomy" id="2144175"/>
    <lineage>
        <taxon>Bacteria</taxon>
        <taxon>Bacillati</taxon>
        <taxon>Bacillota</taxon>
        <taxon>Negativicutes</taxon>
        <taxon>Veillonellales</taxon>
        <taxon>Veillonellaceae</taxon>
        <taxon>Megasphaera</taxon>
    </lineage>
</organism>
<dbReference type="KEGG" id="meg:DKB62_09795"/>